<organism evidence="8 9">
    <name type="scientific">Metamycoplasma arthritidis (strain 158L3-1)</name>
    <name type="common">Mycoplasma arthritidis</name>
    <dbReference type="NCBI Taxonomy" id="243272"/>
    <lineage>
        <taxon>Bacteria</taxon>
        <taxon>Bacillati</taxon>
        <taxon>Mycoplasmatota</taxon>
        <taxon>Mycoplasmoidales</taxon>
        <taxon>Metamycoplasmataceae</taxon>
        <taxon>Metamycoplasma</taxon>
    </lineage>
</organism>
<dbReference type="InterPro" id="IPR017871">
    <property type="entry name" value="ABC_transporter-like_CS"/>
</dbReference>
<sequence>MENNTNNKKVILSLDNLKKYFINQGFVNKAVDGVSFDVHEGEIVGLIGESGSGKTTVGRTLMRLYEDYNGFVRLDGKIISGKHITNKRRKFLRRNIQMIFQDPHASLNGQQPIYSILKEPLLVNGIMSDKLADIFKDWQAVKSSFKYTFHVLAMELELENLKDLNKLAQPHFDKWEKKLSEFNFSSDLPIEDNFNAFFGYLEEKQAVESSIINNLYSNTSQLINYYYEYQSKYRNGELSDIEKKHLAAKEKQEKLETLSKNSTKGYEAKLKLKELKEEFAKEKEDLKELLSASSNTFINYIQEYKNEQDLANIARLMAIDLEVYLYNYKNECLYKVRREVLKSFKNKCRFLQFEEIRNLISELDSYVNDFYQEKLASLTFKKDVKAHIKKIIADEFKFEATKYIALSEQEEKQYQAKFAQYQAEIEAQKQIIRTENTPEITKEELKIAQEAAVEIEKEYLVGRAEYLSTYKLKIKELYEAIQDQEKLYNTLKNQQTICNQKYEELKAKFFPFLKSLIVDERSKVQIESLISIYKSDLFVKEETLKSFDIEKKYLNKDISDIYLLLGVDHKWVEQNLTSKNAEAKLNDENQYGKWQNKFSIFNYKVFNFLARPRIARLLYKIIIYKALEDVGLLKQFAYRYPHEFSGGQLQRIVIARALITEPKVIIADEPIASLDISIQAQVVNLLKELCLEKNIGLVFIAHDLSMIEYVADNVQIMHIGKIVEFGKTEAIYEKPIHPYTINLFKAIPKISNVNEKFQNVSFELDYLNEQQFPNIPSVYNVEENHFVYGTSEQVKKWLEASKEASVEAKDETPKATKPKKTVKKFIY</sequence>
<dbReference type="SMART" id="SM00382">
    <property type="entry name" value="AAA"/>
    <property type="match status" value="1"/>
</dbReference>
<dbReference type="GO" id="GO:0016887">
    <property type="term" value="F:ATP hydrolysis activity"/>
    <property type="evidence" value="ECO:0007669"/>
    <property type="project" value="InterPro"/>
</dbReference>
<feature type="coiled-coil region" evidence="5">
    <location>
        <begin position="404"/>
        <end position="431"/>
    </location>
</feature>
<dbReference type="InterPro" id="IPR013563">
    <property type="entry name" value="Oligopep_ABC_C"/>
</dbReference>
<dbReference type="KEGG" id="mat:MARTH_orf399"/>
<evidence type="ECO:0000259" key="7">
    <source>
        <dbReference type="PROSITE" id="PS50893"/>
    </source>
</evidence>
<dbReference type="Pfam" id="PF00005">
    <property type="entry name" value="ABC_tran"/>
    <property type="match status" value="2"/>
</dbReference>
<dbReference type="STRING" id="243272.MARTH_orf399"/>
<reference evidence="8 9" key="1">
    <citation type="journal article" date="2008" name="Infect. Immun.">
        <title>Genome of Mycoplasma arthritidis.</title>
        <authorList>
            <person name="Dybvig K."/>
            <person name="Zuhua C."/>
            <person name="Lao P."/>
            <person name="Jordan D.S."/>
            <person name="French C.T."/>
            <person name="Tu A.H."/>
            <person name="Loraine A.E."/>
        </authorList>
    </citation>
    <scope>NUCLEOTIDE SEQUENCE [LARGE SCALE GENOMIC DNA]</scope>
    <source>
        <strain evidence="8 9">158L3-1</strain>
    </source>
</reference>
<dbReference type="Gene3D" id="3.40.50.300">
    <property type="entry name" value="P-loop containing nucleotide triphosphate hydrolases"/>
    <property type="match status" value="2"/>
</dbReference>
<evidence type="ECO:0000256" key="2">
    <source>
        <dbReference type="ARBA" id="ARBA00022448"/>
    </source>
</evidence>
<dbReference type="HOGENOM" id="CLU_000604_73_2_14"/>
<dbReference type="Pfam" id="PF08352">
    <property type="entry name" value="oligo_HPY"/>
    <property type="match status" value="1"/>
</dbReference>
<dbReference type="SUPFAM" id="SSF52540">
    <property type="entry name" value="P-loop containing nucleoside triphosphate hydrolases"/>
    <property type="match status" value="1"/>
</dbReference>
<dbReference type="PROSITE" id="PS00211">
    <property type="entry name" value="ABC_TRANSPORTER_1"/>
    <property type="match status" value="1"/>
</dbReference>
<keyword evidence="5" id="KW-0175">Coiled coil</keyword>
<dbReference type="Proteomes" id="UP000008812">
    <property type="component" value="Chromosome"/>
</dbReference>
<feature type="region of interest" description="Disordered" evidence="6">
    <location>
        <begin position="808"/>
        <end position="827"/>
    </location>
</feature>
<name>B3PML2_META1</name>
<evidence type="ECO:0000256" key="1">
    <source>
        <dbReference type="ARBA" id="ARBA00005417"/>
    </source>
</evidence>
<feature type="compositionally biased region" description="Basic residues" evidence="6">
    <location>
        <begin position="816"/>
        <end position="827"/>
    </location>
</feature>
<dbReference type="PANTHER" id="PTHR43776">
    <property type="entry name" value="TRANSPORT ATP-BINDING PROTEIN"/>
    <property type="match status" value="1"/>
</dbReference>
<keyword evidence="2" id="KW-0813">Transport</keyword>
<keyword evidence="3" id="KW-0547">Nucleotide-binding</keyword>
<evidence type="ECO:0000256" key="5">
    <source>
        <dbReference type="SAM" id="Coils"/>
    </source>
</evidence>
<dbReference type="PROSITE" id="PS50893">
    <property type="entry name" value="ABC_TRANSPORTER_2"/>
    <property type="match status" value="1"/>
</dbReference>
<dbReference type="eggNOG" id="COG4608">
    <property type="taxonomic scope" value="Bacteria"/>
</dbReference>
<dbReference type="PANTHER" id="PTHR43776:SF7">
    <property type="entry name" value="D,D-DIPEPTIDE TRANSPORT ATP-BINDING PROTEIN DDPF-RELATED"/>
    <property type="match status" value="1"/>
</dbReference>
<dbReference type="EMBL" id="CP001047">
    <property type="protein sequence ID" value="ACF07264.1"/>
    <property type="molecule type" value="Genomic_DNA"/>
</dbReference>
<protein>
    <submittedName>
        <fullName evidence="8">Oligopeptide ABC transporter ATP-binding protein</fullName>
    </submittedName>
</protein>
<evidence type="ECO:0000313" key="9">
    <source>
        <dbReference type="Proteomes" id="UP000008812"/>
    </source>
</evidence>
<proteinExistence type="inferred from homology"/>
<accession>B3PML2</accession>
<keyword evidence="9" id="KW-1185">Reference proteome</keyword>
<evidence type="ECO:0000256" key="6">
    <source>
        <dbReference type="SAM" id="MobiDB-lite"/>
    </source>
</evidence>
<feature type="domain" description="ABC transporter" evidence="7">
    <location>
        <begin position="12"/>
        <end position="744"/>
    </location>
</feature>
<dbReference type="InterPro" id="IPR003593">
    <property type="entry name" value="AAA+_ATPase"/>
</dbReference>
<dbReference type="AlphaFoldDB" id="B3PML2"/>
<comment type="similarity">
    <text evidence="1">Belongs to the ABC transporter superfamily.</text>
</comment>
<evidence type="ECO:0000313" key="8">
    <source>
        <dbReference type="EMBL" id="ACF07264.1"/>
    </source>
</evidence>
<evidence type="ECO:0000256" key="3">
    <source>
        <dbReference type="ARBA" id="ARBA00022741"/>
    </source>
</evidence>
<gene>
    <name evidence="8" type="primary">oppF</name>
    <name evidence="8" type="ordered locus">MARTH_orf399</name>
</gene>
<dbReference type="GO" id="GO:0055085">
    <property type="term" value="P:transmembrane transport"/>
    <property type="evidence" value="ECO:0007669"/>
    <property type="project" value="UniProtKB-ARBA"/>
</dbReference>
<dbReference type="InterPro" id="IPR050319">
    <property type="entry name" value="ABC_transp_ATP-bind"/>
</dbReference>
<feature type="coiled-coil region" evidence="5">
    <location>
        <begin position="467"/>
        <end position="508"/>
    </location>
</feature>
<keyword evidence="4 8" id="KW-0067">ATP-binding</keyword>
<dbReference type="InterPro" id="IPR003439">
    <property type="entry name" value="ABC_transporter-like_ATP-bd"/>
</dbReference>
<dbReference type="RefSeq" id="WP_012498221.1">
    <property type="nucleotide sequence ID" value="NC_011025.1"/>
</dbReference>
<evidence type="ECO:0000256" key="4">
    <source>
        <dbReference type="ARBA" id="ARBA00022840"/>
    </source>
</evidence>
<dbReference type="GO" id="GO:0015833">
    <property type="term" value="P:peptide transport"/>
    <property type="evidence" value="ECO:0007669"/>
    <property type="project" value="InterPro"/>
</dbReference>
<dbReference type="GO" id="GO:0005524">
    <property type="term" value="F:ATP binding"/>
    <property type="evidence" value="ECO:0007669"/>
    <property type="project" value="UniProtKB-KW"/>
</dbReference>
<dbReference type="InterPro" id="IPR027417">
    <property type="entry name" value="P-loop_NTPase"/>
</dbReference>
<feature type="coiled-coil region" evidence="5">
    <location>
        <begin position="238"/>
        <end position="296"/>
    </location>
</feature>